<name>A0A2T3ITS9_9GAMM</name>
<organism evidence="1 2">
    <name type="scientific">Photobacterium lutimaris</name>
    <dbReference type="NCBI Taxonomy" id="388278"/>
    <lineage>
        <taxon>Bacteria</taxon>
        <taxon>Pseudomonadati</taxon>
        <taxon>Pseudomonadota</taxon>
        <taxon>Gammaproteobacteria</taxon>
        <taxon>Vibrionales</taxon>
        <taxon>Vibrionaceae</taxon>
        <taxon>Photobacterium</taxon>
    </lineage>
</organism>
<protein>
    <submittedName>
        <fullName evidence="1">Uncharacterized protein</fullName>
    </submittedName>
</protein>
<evidence type="ECO:0000313" key="2">
    <source>
        <dbReference type="Proteomes" id="UP000241222"/>
    </source>
</evidence>
<keyword evidence="2" id="KW-1185">Reference proteome</keyword>
<dbReference type="RefSeq" id="WP_107350898.1">
    <property type="nucleotide sequence ID" value="NZ_PYMH01000013.1"/>
</dbReference>
<gene>
    <name evidence="1" type="ORF">C9I99_21525</name>
</gene>
<proteinExistence type="predicted"/>
<reference evidence="1 2" key="1">
    <citation type="submission" date="2018-03" db="EMBL/GenBank/DDBJ databases">
        <title>Whole genome sequencing of Histamine producing bacteria.</title>
        <authorList>
            <person name="Butler K."/>
        </authorList>
    </citation>
    <scope>NUCLEOTIDE SEQUENCE [LARGE SCALE GENOMIC DNA]</scope>
    <source>
        <strain evidence="1 2">JCM 13586</strain>
    </source>
</reference>
<dbReference type="Proteomes" id="UP000241222">
    <property type="component" value="Unassembled WGS sequence"/>
</dbReference>
<comment type="caution">
    <text evidence="1">The sequence shown here is derived from an EMBL/GenBank/DDBJ whole genome shotgun (WGS) entry which is preliminary data.</text>
</comment>
<dbReference type="EMBL" id="PYMH01000013">
    <property type="protein sequence ID" value="PSU31767.1"/>
    <property type="molecule type" value="Genomic_DNA"/>
</dbReference>
<dbReference type="AlphaFoldDB" id="A0A2T3ITS9"/>
<sequence>MKIQLILSDTDIESLRDNAALIDGTCLASLLEQTGYLRSFFYTPEHEKELIEIAQTIESSANIFHEILSLTEIIT</sequence>
<evidence type="ECO:0000313" key="1">
    <source>
        <dbReference type="EMBL" id="PSU31767.1"/>
    </source>
</evidence>
<accession>A0A2T3ITS9</accession>